<evidence type="ECO:0000313" key="4">
    <source>
        <dbReference type="EMBL" id="TDR39751.1"/>
    </source>
</evidence>
<dbReference type="EMBL" id="SNZH01000015">
    <property type="protein sequence ID" value="TDR39751.1"/>
    <property type="molecule type" value="Genomic_DNA"/>
</dbReference>
<protein>
    <recommendedName>
        <fullName evidence="2">Outer membrane lipoprotein Blc</fullName>
    </recommendedName>
</protein>
<comment type="subcellular location">
    <subcellularLocation>
        <location evidence="2">Cell outer membrane</location>
    </subcellularLocation>
</comment>
<dbReference type="PROSITE" id="PS51257">
    <property type="entry name" value="PROKAR_LIPOPROTEIN"/>
    <property type="match status" value="1"/>
</dbReference>
<proteinExistence type="inferred from homology"/>
<dbReference type="InterPro" id="IPR022272">
    <property type="entry name" value="Lipocalin_CS"/>
</dbReference>
<dbReference type="InterPro" id="IPR012674">
    <property type="entry name" value="Calycin"/>
</dbReference>
<dbReference type="InterPro" id="IPR002446">
    <property type="entry name" value="Lipocalin_bac"/>
</dbReference>
<keyword evidence="2" id="KW-0446">Lipid-binding</keyword>
<dbReference type="CDD" id="cd19438">
    <property type="entry name" value="lipocalin_Blc-like"/>
    <property type="match status" value="1"/>
</dbReference>
<comment type="similarity">
    <text evidence="1 2">Belongs to the calycin superfamily. Lipocalin family.</text>
</comment>
<dbReference type="GO" id="GO:0009279">
    <property type="term" value="C:cell outer membrane"/>
    <property type="evidence" value="ECO:0007669"/>
    <property type="project" value="UniProtKB-SubCell"/>
</dbReference>
<name>A0A4V3DLJ3_9GAMM</name>
<reference evidence="4 5" key="1">
    <citation type="submission" date="2019-03" db="EMBL/GenBank/DDBJ databases">
        <title>Genomic Encyclopedia of Type Strains, Phase IV (KMG-IV): sequencing the most valuable type-strain genomes for metagenomic binning, comparative biology and taxonomic classification.</title>
        <authorList>
            <person name="Goeker M."/>
        </authorList>
    </citation>
    <scope>NUCLEOTIDE SEQUENCE [LARGE SCALE GENOMIC DNA]</scope>
    <source>
        <strain evidence="4 5">DSM 21667</strain>
    </source>
</reference>
<evidence type="ECO:0000256" key="1">
    <source>
        <dbReference type="ARBA" id="ARBA00006889"/>
    </source>
</evidence>
<keyword evidence="5" id="KW-1185">Reference proteome</keyword>
<comment type="caution">
    <text evidence="4">The sequence shown here is derived from an EMBL/GenBank/DDBJ whole genome shotgun (WGS) entry which is preliminary data.</text>
</comment>
<comment type="function">
    <text evidence="2">Involved in the storage or transport of lipids necessary for membrane maintenance under stressful conditions. Displays a binding preference for lysophospholipids.</text>
</comment>
<evidence type="ECO:0000313" key="5">
    <source>
        <dbReference type="Proteomes" id="UP000295293"/>
    </source>
</evidence>
<accession>A0A4V3DLJ3</accession>
<dbReference type="PRINTS" id="PR01171">
    <property type="entry name" value="BCTLIPOCALIN"/>
</dbReference>
<dbReference type="PANTHER" id="PTHR10612">
    <property type="entry name" value="APOLIPOPROTEIN D"/>
    <property type="match status" value="1"/>
</dbReference>
<keyword evidence="2 4" id="KW-0449">Lipoprotein</keyword>
<dbReference type="SUPFAM" id="SSF50814">
    <property type="entry name" value="Lipocalins"/>
    <property type="match status" value="1"/>
</dbReference>
<dbReference type="AlphaFoldDB" id="A0A4V3DLJ3"/>
<dbReference type="Pfam" id="PF08212">
    <property type="entry name" value="Lipocalin_2"/>
    <property type="match status" value="1"/>
</dbReference>
<keyword evidence="2" id="KW-0472">Membrane</keyword>
<dbReference type="PANTHER" id="PTHR10612:SF34">
    <property type="entry name" value="APOLIPOPROTEIN D"/>
    <property type="match status" value="1"/>
</dbReference>
<gene>
    <name evidence="4" type="ORF">DFR29_115141</name>
</gene>
<dbReference type="Gene3D" id="2.40.128.20">
    <property type="match status" value="1"/>
</dbReference>
<dbReference type="InterPro" id="IPR000566">
    <property type="entry name" value="Lipocln_cytosolic_FA-bd_dom"/>
</dbReference>
<dbReference type="GO" id="GO:0006950">
    <property type="term" value="P:response to stress"/>
    <property type="evidence" value="ECO:0007669"/>
    <property type="project" value="UniProtKB-ARBA"/>
</dbReference>
<dbReference type="InterPro" id="IPR022271">
    <property type="entry name" value="Lipocalin_ApoD"/>
</dbReference>
<evidence type="ECO:0000256" key="2">
    <source>
        <dbReference type="PIRNR" id="PIRNR036893"/>
    </source>
</evidence>
<keyword evidence="2" id="KW-0998">Cell outer membrane</keyword>
<dbReference type="PIRSF" id="PIRSF036893">
    <property type="entry name" value="Lipocalin_ApoD"/>
    <property type="match status" value="1"/>
</dbReference>
<feature type="domain" description="Lipocalin/cytosolic fatty-acid binding" evidence="3">
    <location>
        <begin position="47"/>
        <end position="187"/>
    </location>
</feature>
<dbReference type="GO" id="GO:0008289">
    <property type="term" value="F:lipid binding"/>
    <property type="evidence" value="ECO:0007669"/>
    <property type="project" value="UniProtKB-UniRule"/>
</dbReference>
<organism evidence="4 5">
    <name type="scientific">Tahibacter aquaticus</name>
    <dbReference type="NCBI Taxonomy" id="520092"/>
    <lineage>
        <taxon>Bacteria</taxon>
        <taxon>Pseudomonadati</taxon>
        <taxon>Pseudomonadota</taxon>
        <taxon>Gammaproteobacteria</taxon>
        <taxon>Lysobacterales</taxon>
        <taxon>Rhodanobacteraceae</taxon>
        <taxon>Tahibacter</taxon>
    </lineage>
</organism>
<dbReference type="InterPro" id="IPR047202">
    <property type="entry name" value="Lipocalin_Blc-like_dom"/>
</dbReference>
<dbReference type="Proteomes" id="UP000295293">
    <property type="component" value="Unassembled WGS sequence"/>
</dbReference>
<sequence>MDKGEPPVSIRFKAMSALASVFAAAVLLFFSGCAHRPAAPLHAVEKVDLARFMGDWYVIAHIPSRPERNAHNAIESYVLAQDGRIETTFRYRNTPDGPLKTMHPVGRVEPGSDNAVWSMQFVWPIRAEYVIAYLDADYRYTIVGRSKRDYVWIMARAPEISDEKYAELRQRVQDMGYALDGLRRVPQAWPERAAWDGAGDRGG</sequence>
<evidence type="ECO:0000259" key="3">
    <source>
        <dbReference type="Pfam" id="PF08212"/>
    </source>
</evidence>
<dbReference type="PROSITE" id="PS00213">
    <property type="entry name" value="LIPOCALIN"/>
    <property type="match status" value="1"/>
</dbReference>
<comment type="subunit">
    <text evidence="2">Homodimer.</text>
</comment>